<organism evidence="1 2">
    <name type="scientific">Liparis tanakae</name>
    <name type="common">Tanaka's snailfish</name>
    <dbReference type="NCBI Taxonomy" id="230148"/>
    <lineage>
        <taxon>Eukaryota</taxon>
        <taxon>Metazoa</taxon>
        <taxon>Chordata</taxon>
        <taxon>Craniata</taxon>
        <taxon>Vertebrata</taxon>
        <taxon>Euteleostomi</taxon>
        <taxon>Actinopterygii</taxon>
        <taxon>Neopterygii</taxon>
        <taxon>Teleostei</taxon>
        <taxon>Neoteleostei</taxon>
        <taxon>Acanthomorphata</taxon>
        <taxon>Eupercaria</taxon>
        <taxon>Perciformes</taxon>
        <taxon>Cottioidei</taxon>
        <taxon>Cottales</taxon>
        <taxon>Liparidae</taxon>
        <taxon>Liparis</taxon>
    </lineage>
</organism>
<protein>
    <submittedName>
        <fullName evidence="1">Uncharacterized protein</fullName>
    </submittedName>
</protein>
<dbReference type="AlphaFoldDB" id="A0A4Z2HJ57"/>
<dbReference type="EMBL" id="SRLO01000237">
    <property type="protein sequence ID" value="TNN65285.1"/>
    <property type="molecule type" value="Genomic_DNA"/>
</dbReference>
<evidence type="ECO:0000313" key="2">
    <source>
        <dbReference type="Proteomes" id="UP000314294"/>
    </source>
</evidence>
<comment type="caution">
    <text evidence="1">The sequence shown here is derived from an EMBL/GenBank/DDBJ whole genome shotgun (WGS) entry which is preliminary data.</text>
</comment>
<sequence length="73" mass="7681">MSSDADLYTFPLGSGKTMAKLKWVPFFLASGYTSFTRLLAGGNVPTGKFVCSVVSATVGGENTQQKGASLQKE</sequence>
<proteinExistence type="predicted"/>
<gene>
    <name evidence="1" type="ORF">EYF80_024439</name>
</gene>
<evidence type="ECO:0000313" key="1">
    <source>
        <dbReference type="EMBL" id="TNN65285.1"/>
    </source>
</evidence>
<keyword evidence="2" id="KW-1185">Reference proteome</keyword>
<accession>A0A4Z2HJ57</accession>
<dbReference type="Proteomes" id="UP000314294">
    <property type="component" value="Unassembled WGS sequence"/>
</dbReference>
<reference evidence="1 2" key="1">
    <citation type="submission" date="2019-03" db="EMBL/GenBank/DDBJ databases">
        <title>First draft genome of Liparis tanakae, snailfish: a comprehensive survey of snailfish specific genes.</title>
        <authorList>
            <person name="Kim W."/>
            <person name="Song I."/>
            <person name="Jeong J.-H."/>
            <person name="Kim D."/>
            <person name="Kim S."/>
            <person name="Ryu S."/>
            <person name="Song J.Y."/>
            <person name="Lee S.K."/>
        </authorList>
    </citation>
    <scope>NUCLEOTIDE SEQUENCE [LARGE SCALE GENOMIC DNA]</scope>
    <source>
        <tissue evidence="1">Muscle</tissue>
    </source>
</reference>
<name>A0A4Z2HJ57_9TELE</name>